<sequence>MKSILYSFVFAILILSCSSPKKSDPIIAVNQPAEFESQEAIWLIWPSTDHKEGESVEQVTLAIIEALVGNIDMVITCKDKELLTQAEESLKKYFGEIPKLKLLQLPSVEIWARDMGPIFVETNQNTWAIADFNFNSWGYSDTLDIDTKTEELYDERVAKHFQLPVISSTMISEGGNREVNGKGTLITTEAVEMDRNPEMTKADMEKEYKRLLGVKKIIWLKQGLVEDDHTFRGPITTVDGDKAYTVVTTNGHVDEFARFVNDSTILFAKVDSVDLEDPIAFENHKRMEENYRILSKATDQDGKPFTIVRMPLPGTIFSSMNPGDYVYEYIKTLDYTNGSTFPNGEPIKVMAALSYLNFIITNKVVIGQRCWKEGMSNDLKLKDEQAAQILQSVFPDRKIVMIDALAVNLGGGGIHCISMHQPLFSSN</sequence>
<dbReference type="SUPFAM" id="SSF55909">
    <property type="entry name" value="Pentein"/>
    <property type="match status" value="1"/>
</dbReference>
<evidence type="ECO:0000313" key="2">
    <source>
        <dbReference type="EMBL" id="SHF04053.1"/>
    </source>
</evidence>
<dbReference type="GO" id="GO:0009446">
    <property type="term" value="P:putrescine biosynthetic process"/>
    <property type="evidence" value="ECO:0007669"/>
    <property type="project" value="InterPro"/>
</dbReference>
<keyword evidence="1" id="KW-0378">Hydrolase</keyword>
<dbReference type="InterPro" id="IPR007466">
    <property type="entry name" value="Peptidyl-Arg-deiminase_porph"/>
</dbReference>
<dbReference type="Proteomes" id="UP000184406">
    <property type="component" value="Unassembled WGS sequence"/>
</dbReference>
<dbReference type="PANTHER" id="PTHR31377">
    <property type="entry name" value="AGMATINE DEIMINASE-RELATED"/>
    <property type="match status" value="1"/>
</dbReference>
<evidence type="ECO:0000313" key="3">
    <source>
        <dbReference type="Proteomes" id="UP000184406"/>
    </source>
</evidence>
<dbReference type="GO" id="GO:0047632">
    <property type="term" value="F:agmatine deiminase activity"/>
    <property type="evidence" value="ECO:0007669"/>
    <property type="project" value="TreeGrafter"/>
</dbReference>
<protein>
    <submittedName>
        <fullName evidence="2">Agmatine deiminase</fullName>
    </submittedName>
</protein>
<dbReference type="EMBL" id="FQUX01000002">
    <property type="protein sequence ID" value="SHF04053.1"/>
    <property type="molecule type" value="Genomic_DNA"/>
</dbReference>
<dbReference type="GO" id="GO:0004668">
    <property type="term" value="F:protein-arginine deiminase activity"/>
    <property type="evidence" value="ECO:0007669"/>
    <property type="project" value="InterPro"/>
</dbReference>
<name>A0A1M4YEM6_9FLAO</name>
<reference evidence="3" key="1">
    <citation type="submission" date="2016-11" db="EMBL/GenBank/DDBJ databases">
        <authorList>
            <person name="Varghese N."/>
            <person name="Submissions S."/>
        </authorList>
    </citation>
    <scope>NUCLEOTIDE SEQUENCE [LARGE SCALE GENOMIC DNA]</scope>
    <source>
        <strain evidence="3">DSM 17539</strain>
    </source>
</reference>
<keyword evidence="3" id="KW-1185">Reference proteome</keyword>
<dbReference type="PANTHER" id="PTHR31377:SF0">
    <property type="entry name" value="AGMATINE DEIMINASE-RELATED"/>
    <property type="match status" value="1"/>
</dbReference>
<gene>
    <name evidence="2" type="ORF">SAMN03080594_102413</name>
</gene>
<accession>A0A1M4YEM6</accession>
<dbReference type="OrthoDB" id="9808013at2"/>
<evidence type="ECO:0000256" key="1">
    <source>
        <dbReference type="ARBA" id="ARBA00022801"/>
    </source>
</evidence>
<organism evidence="2 3">
    <name type="scientific">Arenibacter palladensis</name>
    <dbReference type="NCBI Taxonomy" id="237373"/>
    <lineage>
        <taxon>Bacteria</taxon>
        <taxon>Pseudomonadati</taxon>
        <taxon>Bacteroidota</taxon>
        <taxon>Flavobacteriia</taxon>
        <taxon>Flavobacteriales</taxon>
        <taxon>Flavobacteriaceae</taxon>
        <taxon>Arenibacter</taxon>
    </lineage>
</organism>
<dbReference type="AlphaFoldDB" id="A0A1M4YEM6"/>
<dbReference type="RefSeq" id="WP_084532538.1">
    <property type="nucleotide sequence ID" value="NZ_FQUX01000002.1"/>
</dbReference>
<dbReference type="PROSITE" id="PS51257">
    <property type="entry name" value="PROKAR_LIPOPROTEIN"/>
    <property type="match status" value="1"/>
</dbReference>
<dbReference type="Pfam" id="PF04371">
    <property type="entry name" value="PAD_porph"/>
    <property type="match status" value="1"/>
</dbReference>
<dbReference type="Gene3D" id="3.75.10.10">
    <property type="entry name" value="L-arginine/glycine Amidinotransferase, Chain A"/>
    <property type="match status" value="1"/>
</dbReference>
<proteinExistence type="predicted"/>